<evidence type="ECO:0008006" key="3">
    <source>
        <dbReference type="Google" id="ProtNLM"/>
    </source>
</evidence>
<dbReference type="InterPro" id="IPR035093">
    <property type="entry name" value="RelE/ParE_toxin_dom_sf"/>
</dbReference>
<protein>
    <recommendedName>
        <fullName evidence="3">RelE/StbE replicon stabilization toxin</fullName>
    </recommendedName>
</protein>
<accession>A0A3B0W5S6</accession>
<dbReference type="SUPFAM" id="SSF143011">
    <property type="entry name" value="RelE-like"/>
    <property type="match status" value="1"/>
</dbReference>
<evidence type="ECO:0000256" key="1">
    <source>
        <dbReference type="ARBA" id="ARBA00022649"/>
    </source>
</evidence>
<proteinExistence type="predicted"/>
<dbReference type="Gene3D" id="3.30.2310.20">
    <property type="entry name" value="RelE-like"/>
    <property type="match status" value="1"/>
</dbReference>
<sequence length="85" mass="10148">MIYKLVFDDKVIKDFKKIDSSWQKKILKVIQGKLIQTPYIGKKLVGDLSPFYRLRVGDYWIVYSIEDSLLIVTIIKVRHRKSVYR</sequence>
<dbReference type="PANTHER" id="PTHR35601">
    <property type="entry name" value="TOXIN RELE"/>
    <property type="match status" value="1"/>
</dbReference>
<dbReference type="NCBIfam" id="TIGR02385">
    <property type="entry name" value="RelE_StbE"/>
    <property type="match status" value="1"/>
</dbReference>
<name>A0A3B0W5S6_9ZZZZ</name>
<dbReference type="EMBL" id="UOFB01000054">
    <property type="protein sequence ID" value="VAW44649.1"/>
    <property type="molecule type" value="Genomic_DNA"/>
</dbReference>
<dbReference type="InterPro" id="IPR007712">
    <property type="entry name" value="RelE/ParE_toxin"/>
</dbReference>
<dbReference type="PANTHER" id="PTHR35601:SF1">
    <property type="entry name" value="TOXIN RELE"/>
    <property type="match status" value="1"/>
</dbReference>
<dbReference type="AlphaFoldDB" id="A0A3B0W5S6"/>
<keyword evidence="1" id="KW-1277">Toxin-antitoxin system</keyword>
<dbReference type="Pfam" id="PF05016">
    <property type="entry name" value="ParE_toxin"/>
    <property type="match status" value="1"/>
</dbReference>
<evidence type="ECO:0000313" key="2">
    <source>
        <dbReference type="EMBL" id="VAW44649.1"/>
    </source>
</evidence>
<gene>
    <name evidence="2" type="ORF">MNBD_GAMMA04-968</name>
</gene>
<reference evidence="2" key="1">
    <citation type="submission" date="2018-06" db="EMBL/GenBank/DDBJ databases">
        <authorList>
            <person name="Zhirakovskaya E."/>
        </authorList>
    </citation>
    <scope>NUCLEOTIDE SEQUENCE</scope>
</reference>
<organism evidence="2">
    <name type="scientific">hydrothermal vent metagenome</name>
    <dbReference type="NCBI Taxonomy" id="652676"/>
    <lineage>
        <taxon>unclassified sequences</taxon>
        <taxon>metagenomes</taxon>
        <taxon>ecological metagenomes</taxon>
    </lineage>
</organism>